<reference evidence="2 3" key="2">
    <citation type="submission" date="2018-12" db="EMBL/GenBank/DDBJ databases">
        <title>Molecular Epidemiology of Emerging Carbapenem-Resistance in Acinetobacter nosocomialis and Acinetobacter pittii in Taiwan, 2010-2014.</title>
        <authorList>
            <person name="Huang W.-C."/>
            <person name="Wang H.-Y."/>
            <person name="Lai J.-F."/>
            <person name="Lauderdale T.-L."/>
            <person name="Sytwu H.-K."/>
        </authorList>
    </citation>
    <scope>NUCLEOTIDE SEQUENCE [LARGE SCALE GENOMIC DNA]</scope>
    <source>
        <strain evidence="2 3">2014S06-099</strain>
    </source>
</reference>
<dbReference type="Proteomes" id="UP000254410">
    <property type="component" value="Chromosome"/>
</dbReference>
<dbReference type="InterPro" id="IPR053951">
    <property type="entry name" value="K_trans_N"/>
</dbReference>
<gene>
    <name evidence="2" type="ORF">DKE52_001195</name>
</gene>
<organism evidence="2 3">
    <name type="scientific">Acinetobacter pittii</name>
    <name type="common">Acinetobacter genomosp. 3</name>
    <dbReference type="NCBI Taxonomy" id="48296"/>
    <lineage>
        <taxon>Bacteria</taxon>
        <taxon>Pseudomonadati</taxon>
        <taxon>Pseudomonadota</taxon>
        <taxon>Gammaproteobacteria</taxon>
        <taxon>Moraxellales</taxon>
        <taxon>Moraxellaceae</taxon>
        <taxon>Acinetobacter</taxon>
        <taxon>Acinetobacter calcoaceticus/baumannii complex</taxon>
    </lineage>
</organism>
<name>A0A3G6YHU5_ACIPI</name>
<evidence type="ECO:0000313" key="3">
    <source>
        <dbReference type="Proteomes" id="UP000254410"/>
    </source>
</evidence>
<dbReference type="EMBL" id="CP033540">
    <property type="protein sequence ID" value="AZB99951.1"/>
    <property type="molecule type" value="Genomic_DNA"/>
</dbReference>
<evidence type="ECO:0000313" key="2">
    <source>
        <dbReference type="EMBL" id="AZB99951.1"/>
    </source>
</evidence>
<dbReference type="AlphaFoldDB" id="A0A3G6YHU5"/>
<accession>A0A3G6YHU5</accession>
<feature type="domain" description="K+ potassium transporter integral membrane" evidence="1">
    <location>
        <begin position="5"/>
        <end position="34"/>
    </location>
</feature>
<dbReference type="Pfam" id="PF02705">
    <property type="entry name" value="K_trans"/>
    <property type="match status" value="1"/>
</dbReference>
<proteinExistence type="predicted"/>
<reference evidence="2 3" key="1">
    <citation type="submission" date="2018-11" db="EMBL/GenBank/DDBJ databases">
        <authorList>
            <person name="Kuo S.-C."/>
            <person name="Chen F.-J."/>
            <person name="Liao Y.-C."/>
        </authorList>
    </citation>
    <scope>NUCLEOTIDE SEQUENCE [LARGE SCALE GENOMIC DNA]</scope>
    <source>
        <strain evidence="2 3">2014S06-099</strain>
    </source>
</reference>
<evidence type="ECO:0000259" key="1">
    <source>
        <dbReference type="Pfam" id="PF02705"/>
    </source>
</evidence>
<protein>
    <recommendedName>
        <fullName evidence="1">K+ potassium transporter integral membrane domain-containing protein</fullName>
    </recommendedName>
</protein>
<sequence>MPATALAALGVVFGDIGTSPLYALKNPSMQRMGWEFSLKTY</sequence>